<comment type="caution">
    <text evidence="2">The sequence shown here is derived from an EMBL/GenBank/DDBJ whole genome shotgun (WGS) entry which is preliminary data.</text>
</comment>
<protein>
    <submittedName>
        <fullName evidence="2">DUF397 domain-containing protein</fullName>
    </submittedName>
</protein>
<reference evidence="2" key="1">
    <citation type="submission" date="2020-09" db="EMBL/GenBank/DDBJ databases">
        <title>Streptomyces grisecoloratus sp. nov., isolated from cotton soil.</title>
        <authorList>
            <person name="Xing L."/>
        </authorList>
    </citation>
    <scope>NUCLEOTIDE SEQUENCE</scope>
    <source>
        <strain evidence="2">TRM S81-3</strain>
    </source>
</reference>
<evidence type="ECO:0000259" key="1">
    <source>
        <dbReference type="Pfam" id="PF04149"/>
    </source>
</evidence>
<gene>
    <name evidence="2" type="ORF">H0H10_01715</name>
</gene>
<evidence type="ECO:0000313" key="3">
    <source>
        <dbReference type="Proteomes" id="UP000621210"/>
    </source>
</evidence>
<name>A0A926L0B7_9ACTN</name>
<organism evidence="2 3">
    <name type="scientific">Streptomyces griseicoloratus</name>
    <dbReference type="NCBI Taxonomy" id="2752516"/>
    <lineage>
        <taxon>Bacteria</taxon>
        <taxon>Bacillati</taxon>
        <taxon>Actinomycetota</taxon>
        <taxon>Actinomycetes</taxon>
        <taxon>Kitasatosporales</taxon>
        <taxon>Streptomycetaceae</taxon>
        <taxon>Streptomyces</taxon>
    </lineage>
</organism>
<evidence type="ECO:0000313" key="2">
    <source>
        <dbReference type="EMBL" id="MBD0417903.1"/>
    </source>
</evidence>
<proteinExistence type="predicted"/>
<dbReference type="AlphaFoldDB" id="A0A926L0B7"/>
<accession>A0A926L0B7</accession>
<feature type="domain" description="DUF397" evidence="1">
    <location>
        <begin position="7"/>
        <end position="58"/>
    </location>
</feature>
<dbReference type="Pfam" id="PF04149">
    <property type="entry name" value="DUF397"/>
    <property type="match status" value="1"/>
</dbReference>
<dbReference type="RefSeq" id="WP_188178984.1">
    <property type="nucleotide sequence ID" value="NZ_JACVQF010000053.1"/>
</dbReference>
<reference evidence="2" key="2">
    <citation type="submission" date="2020-09" db="EMBL/GenBank/DDBJ databases">
        <authorList>
            <person name="Luo X."/>
        </authorList>
    </citation>
    <scope>NUCLEOTIDE SEQUENCE</scope>
    <source>
        <strain evidence="2">TRM S81-3</strain>
    </source>
</reference>
<sequence length="64" mass="6758">MKNAAELAWFKSTYSSGEGGQCVEVATCPHTVHVRDSKDTDRPGLAVGSEAWAAFVGFAADRIG</sequence>
<dbReference type="Proteomes" id="UP000621210">
    <property type="component" value="Unassembled WGS sequence"/>
</dbReference>
<dbReference type="InterPro" id="IPR007278">
    <property type="entry name" value="DUF397"/>
</dbReference>
<dbReference type="EMBL" id="JACVQF010000053">
    <property type="protein sequence ID" value="MBD0417903.1"/>
    <property type="molecule type" value="Genomic_DNA"/>
</dbReference>
<keyword evidence="3" id="KW-1185">Reference proteome</keyword>